<feature type="non-terminal residue" evidence="3">
    <location>
        <position position="1"/>
    </location>
</feature>
<feature type="compositionally biased region" description="Polar residues" evidence="1">
    <location>
        <begin position="1"/>
        <end position="10"/>
    </location>
</feature>
<sequence length="218" mass="23608">VVGGTTNKSTAVAAGTSDHIPDTDEFAHDRRSDGGNRMEEEFETEPQRYGGSGSGSGRAAVRGTQEQLKRTLVSLDGRGYAAYKDIIGSYDCGFFTLLVDHIQSDPFAPPSHFRAQVPHKVAQFPPETYSTATRAVALADFLTRVFYRHVHEHRHDVRTASGGWGGAKGGELQIDKPSQHVLPRTSVIVTPAHIEGRSIMVSGATIVTENVPRIVRGT</sequence>
<feature type="compositionally biased region" description="Basic and acidic residues" evidence="1">
    <location>
        <begin position="19"/>
        <end position="39"/>
    </location>
</feature>
<name>L8HEI3_ACACF</name>
<dbReference type="AlphaFoldDB" id="L8HEI3"/>
<dbReference type="InterPro" id="IPR046833">
    <property type="entry name" value="ABC_N"/>
</dbReference>
<dbReference type="RefSeq" id="XP_004351598.1">
    <property type="nucleotide sequence ID" value="XM_004351546.1"/>
</dbReference>
<dbReference type="KEGG" id="acan:ACA1_395760"/>
<dbReference type="Proteomes" id="UP000011083">
    <property type="component" value="Unassembled WGS sequence"/>
</dbReference>
<keyword evidence="4" id="KW-1185">Reference proteome</keyword>
<dbReference type="PANTHER" id="PTHR38149">
    <property type="entry name" value="ATPASE"/>
    <property type="match status" value="1"/>
</dbReference>
<proteinExistence type="predicted"/>
<organism evidence="3 4">
    <name type="scientific">Acanthamoeba castellanii (strain ATCC 30010 / Neff)</name>
    <dbReference type="NCBI Taxonomy" id="1257118"/>
    <lineage>
        <taxon>Eukaryota</taxon>
        <taxon>Amoebozoa</taxon>
        <taxon>Discosea</taxon>
        <taxon>Longamoebia</taxon>
        <taxon>Centramoebida</taxon>
        <taxon>Acanthamoebidae</taxon>
        <taxon>Acanthamoeba</taxon>
    </lineage>
</organism>
<dbReference type="GeneID" id="14923785"/>
<protein>
    <submittedName>
        <fullName evidence="3">ATPase of the ABC classlike protein</fullName>
    </submittedName>
</protein>
<dbReference type="Pfam" id="PF20446">
    <property type="entry name" value="ABC_N"/>
    <property type="match status" value="1"/>
</dbReference>
<evidence type="ECO:0000259" key="2">
    <source>
        <dbReference type="Pfam" id="PF20446"/>
    </source>
</evidence>
<dbReference type="EMBL" id="KB007869">
    <property type="protein sequence ID" value="ELR22821.1"/>
    <property type="molecule type" value="Genomic_DNA"/>
</dbReference>
<reference evidence="3 4" key="1">
    <citation type="journal article" date="2013" name="Genome Biol.">
        <title>Genome of Acanthamoeba castellanii highlights extensive lateral gene transfer and early evolution of tyrosine kinase signaling.</title>
        <authorList>
            <person name="Clarke M."/>
            <person name="Lohan A.J."/>
            <person name="Liu B."/>
            <person name="Lagkouvardos I."/>
            <person name="Roy S."/>
            <person name="Zafar N."/>
            <person name="Bertelli C."/>
            <person name="Schilde C."/>
            <person name="Kianianmomeni A."/>
            <person name="Burglin T.R."/>
            <person name="Frech C."/>
            <person name="Turcotte B."/>
            <person name="Kopec K.O."/>
            <person name="Synnott J.M."/>
            <person name="Choo C."/>
            <person name="Paponov I."/>
            <person name="Finkler A."/>
            <person name="Soon Heng Tan C."/>
            <person name="Hutchins A.P."/>
            <person name="Weinmeier T."/>
            <person name="Rattei T."/>
            <person name="Chu J.S."/>
            <person name="Gimenez G."/>
            <person name="Irimia M."/>
            <person name="Rigden D.J."/>
            <person name="Fitzpatrick D.A."/>
            <person name="Lorenzo-Morales J."/>
            <person name="Bateman A."/>
            <person name="Chiu C.H."/>
            <person name="Tang P."/>
            <person name="Hegemann P."/>
            <person name="Fromm H."/>
            <person name="Raoult D."/>
            <person name="Greub G."/>
            <person name="Miranda-Saavedra D."/>
            <person name="Chen N."/>
            <person name="Nash P."/>
            <person name="Ginger M.L."/>
            <person name="Horn M."/>
            <person name="Schaap P."/>
            <person name="Caler L."/>
            <person name="Loftus B."/>
        </authorList>
    </citation>
    <scope>NUCLEOTIDE SEQUENCE [LARGE SCALE GENOMIC DNA]</scope>
    <source>
        <strain evidence="3 4">Neff</strain>
    </source>
</reference>
<dbReference type="PANTHER" id="PTHR38149:SF1">
    <property type="entry name" value="ATPASE"/>
    <property type="match status" value="1"/>
</dbReference>
<feature type="region of interest" description="Disordered" evidence="1">
    <location>
        <begin position="1"/>
        <end position="63"/>
    </location>
</feature>
<gene>
    <name evidence="3" type="ORF">ACA1_395760</name>
</gene>
<evidence type="ECO:0000313" key="4">
    <source>
        <dbReference type="Proteomes" id="UP000011083"/>
    </source>
</evidence>
<dbReference type="InterPro" id="IPR019195">
    <property type="entry name" value="ABC_ATPase_put"/>
</dbReference>
<evidence type="ECO:0000256" key="1">
    <source>
        <dbReference type="SAM" id="MobiDB-lite"/>
    </source>
</evidence>
<feature type="non-terminal residue" evidence="3">
    <location>
        <position position="218"/>
    </location>
</feature>
<dbReference type="VEuPathDB" id="AmoebaDB:ACA1_395760"/>
<accession>L8HEI3</accession>
<feature type="domain" description="ATPase of the ABC class N-terminal" evidence="2">
    <location>
        <begin position="66"/>
        <end position="196"/>
    </location>
</feature>
<evidence type="ECO:0000313" key="3">
    <source>
        <dbReference type="EMBL" id="ELR22821.1"/>
    </source>
</evidence>